<dbReference type="AlphaFoldDB" id="A0A2Z4Y189"/>
<accession>A0A2Z4Y189</accession>
<evidence type="ECO:0000313" key="3">
    <source>
        <dbReference type="Proteomes" id="UP000262583"/>
    </source>
</evidence>
<feature type="compositionally biased region" description="Pro residues" evidence="1">
    <location>
        <begin position="101"/>
        <end position="118"/>
    </location>
</feature>
<proteinExistence type="predicted"/>
<protein>
    <submittedName>
        <fullName evidence="2">Uncharacterized protein</fullName>
    </submittedName>
</protein>
<feature type="compositionally biased region" description="Pro residues" evidence="1">
    <location>
        <begin position="126"/>
        <end position="136"/>
    </location>
</feature>
<organism evidence="2 3">
    <name type="scientific">Sumerlaea chitinivorans</name>
    <dbReference type="NCBI Taxonomy" id="2250252"/>
    <lineage>
        <taxon>Bacteria</taxon>
        <taxon>Candidatus Sumerlaeota</taxon>
        <taxon>Candidatus Sumerlaeia</taxon>
        <taxon>Candidatus Sumerlaeales</taxon>
        <taxon>Candidatus Sumerlaeaceae</taxon>
        <taxon>Candidatus Sumerlaea</taxon>
    </lineage>
</organism>
<sequence length="335" mass="36078">MRHIGHAVQKRFLIDGASFYPSSDRRGATPLAAIFFCMSVLSCTAAANAAHKSDDSLSVFASGSMPEQALVAGRPAFVVAQAPPAALGPDVVVPPDAVGPAPEPGAPAPRPATPPPASTPAAPGASPSPTPTPTPLPYIENVPFSTLWPKYFDAVKRIQAGDPAGVKELYFSLSSEDVKWFEANYKHLADLLSSGTLTGTPEQLKLFVLQAFLRNMPKSAEKEPKVSQALHKPYAVARVTDHSTGSPVDYETLLIQEGGRWVISHFFFARDFIWMPQLAHFKKLNGIPNSPDETVYLTQGLQPFVEWARGQFLNCGYEREGPRGSSSTPTSGPRR</sequence>
<evidence type="ECO:0000313" key="2">
    <source>
        <dbReference type="EMBL" id="AXA34971.1"/>
    </source>
</evidence>
<dbReference type="KEGG" id="schv:BRCON_0194"/>
<name>A0A2Z4Y189_SUMC1</name>
<reference evidence="2 3" key="1">
    <citation type="submission" date="2018-05" db="EMBL/GenBank/DDBJ databases">
        <title>A metagenomic window into the 2 km-deep terrestrial subsurface aquifer revealed taxonomically and functionally diverse microbial community comprising novel uncultured bacterial lineages.</title>
        <authorList>
            <person name="Kadnikov V.V."/>
            <person name="Mardanov A.V."/>
            <person name="Beletsky A.V."/>
            <person name="Banks D."/>
            <person name="Pimenov N.V."/>
            <person name="Frank Y.A."/>
            <person name="Karnachuk O.V."/>
            <person name="Ravin N.V."/>
        </authorList>
    </citation>
    <scope>NUCLEOTIDE SEQUENCE [LARGE SCALE GENOMIC DNA]</scope>
    <source>
        <strain evidence="2">BY</strain>
    </source>
</reference>
<feature type="region of interest" description="Disordered" evidence="1">
    <location>
        <begin position="91"/>
        <end position="136"/>
    </location>
</feature>
<feature type="compositionally biased region" description="Low complexity" evidence="1">
    <location>
        <begin position="91"/>
        <end position="100"/>
    </location>
</feature>
<dbReference type="Proteomes" id="UP000262583">
    <property type="component" value="Chromosome"/>
</dbReference>
<evidence type="ECO:0000256" key="1">
    <source>
        <dbReference type="SAM" id="MobiDB-lite"/>
    </source>
</evidence>
<gene>
    <name evidence="2" type="ORF">BRCON_0194</name>
</gene>
<dbReference type="EMBL" id="CP030759">
    <property type="protein sequence ID" value="AXA34971.1"/>
    <property type="molecule type" value="Genomic_DNA"/>
</dbReference>